<dbReference type="InterPro" id="IPR001597">
    <property type="entry name" value="ArAA_b-elim_lyase/Thr_aldolase"/>
</dbReference>
<sequence>MKQLHNNELVHFGSDNYAGAHPEVLDAVSVASGGHVPGYGEDPYTERLREWARETFGADTLIFPVFNGTGANVVSLAALNPRWGHVIAAPSAHINTDETAAPETSIGIKVKPAPAIDGKLTPEAVTGALSSRDFVHEAQTTSVSVSNSTELGTVYQVEEFRAIAEVAHTSGLSVHLDGARLACAAAATGAGLEELTRGADVISLGATKNGAFGAEAVVVRNPEAVSGIQYLNKSLLQLPSKARFISAQLLALFDGDLWLRNAEHANAQAAKLATGLIEAGFSVPVKTQANAVIASIEPDVVERVLSQGVIFYAWPFVENGIRLMTAWDTPDSAIDELISTFVAARG</sequence>
<protein>
    <submittedName>
        <fullName evidence="5">Threonine aldolase</fullName>
    </submittedName>
</protein>
<dbReference type="InterPro" id="IPR015421">
    <property type="entry name" value="PyrdxlP-dep_Trfase_major"/>
</dbReference>
<dbReference type="Pfam" id="PF01212">
    <property type="entry name" value="Beta_elim_lyase"/>
    <property type="match status" value="1"/>
</dbReference>
<dbReference type="SUPFAM" id="SSF53383">
    <property type="entry name" value="PLP-dependent transferases"/>
    <property type="match status" value="1"/>
</dbReference>
<dbReference type="AlphaFoldDB" id="A0A2N6VKS8"/>
<dbReference type="Gene3D" id="3.40.640.10">
    <property type="entry name" value="Type I PLP-dependent aspartate aminotransferase-like (Major domain)"/>
    <property type="match status" value="1"/>
</dbReference>
<feature type="domain" description="Aromatic amino acid beta-eliminating lyase/threonine aldolase" evidence="4">
    <location>
        <begin position="12"/>
        <end position="294"/>
    </location>
</feature>
<dbReference type="EMBL" id="PNHK01000004">
    <property type="protein sequence ID" value="PMD04709.1"/>
    <property type="molecule type" value="Genomic_DNA"/>
</dbReference>
<organism evidence="5 6">
    <name type="scientific">Brevibacterium paucivorans</name>
    <dbReference type="NCBI Taxonomy" id="170994"/>
    <lineage>
        <taxon>Bacteria</taxon>
        <taxon>Bacillati</taxon>
        <taxon>Actinomycetota</taxon>
        <taxon>Actinomycetes</taxon>
        <taxon>Micrococcales</taxon>
        <taxon>Brevibacteriaceae</taxon>
        <taxon>Brevibacterium</taxon>
    </lineage>
</organism>
<gene>
    <name evidence="5" type="ORF">CJ199_10090</name>
</gene>
<keyword evidence="3" id="KW-0663">Pyridoxal phosphate</keyword>
<comment type="caution">
    <text evidence="5">The sequence shown here is derived from an EMBL/GenBank/DDBJ whole genome shotgun (WGS) entry which is preliminary data.</text>
</comment>
<comment type="similarity">
    <text evidence="2">Belongs to the threonine aldolase family.</text>
</comment>
<dbReference type="InterPro" id="IPR015424">
    <property type="entry name" value="PyrdxlP-dep_Trfase"/>
</dbReference>
<dbReference type="Gene3D" id="3.90.1150.10">
    <property type="entry name" value="Aspartate Aminotransferase, domain 1"/>
    <property type="match status" value="1"/>
</dbReference>
<dbReference type="PANTHER" id="PTHR48097:SF5">
    <property type="entry name" value="LOW SPECIFICITY L-THREONINE ALDOLASE"/>
    <property type="match status" value="1"/>
</dbReference>
<dbReference type="InterPro" id="IPR015422">
    <property type="entry name" value="PyrdxlP-dep_Trfase_small"/>
</dbReference>
<evidence type="ECO:0000313" key="5">
    <source>
        <dbReference type="EMBL" id="PMD04709.1"/>
    </source>
</evidence>
<dbReference type="Proteomes" id="UP000235598">
    <property type="component" value="Unassembled WGS sequence"/>
</dbReference>
<comment type="cofactor">
    <cofactor evidence="1">
        <name>pyridoxal 5'-phosphate</name>
        <dbReference type="ChEBI" id="CHEBI:597326"/>
    </cofactor>
</comment>
<evidence type="ECO:0000259" key="4">
    <source>
        <dbReference type="Pfam" id="PF01212"/>
    </source>
</evidence>
<evidence type="ECO:0000256" key="1">
    <source>
        <dbReference type="ARBA" id="ARBA00001933"/>
    </source>
</evidence>
<dbReference type="PANTHER" id="PTHR48097">
    <property type="entry name" value="L-THREONINE ALDOLASE-RELATED"/>
    <property type="match status" value="1"/>
</dbReference>
<dbReference type="OrthoDB" id="9774495at2"/>
<name>A0A2N6VKS8_9MICO</name>
<proteinExistence type="inferred from homology"/>
<reference evidence="5 6" key="1">
    <citation type="submission" date="2017-09" db="EMBL/GenBank/DDBJ databases">
        <title>Bacterial strain isolated from the female urinary microbiota.</title>
        <authorList>
            <person name="Thomas-White K."/>
            <person name="Kumar N."/>
            <person name="Forster S."/>
            <person name="Putonti C."/>
            <person name="Lawley T."/>
            <person name="Wolfe A.J."/>
        </authorList>
    </citation>
    <scope>NUCLEOTIDE SEQUENCE [LARGE SCALE GENOMIC DNA]</scope>
    <source>
        <strain evidence="5 6">UMB1301</strain>
    </source>
</reference>
<evidence type="ECO:0000256" key="2">
    <source>
        <dbReference type="ARBA" id="ARBA00006966"/>
    </source>
</evidence>
<dbReference type="GO" id="GO:0016829">
    <property type="term" value="F:lyase activity"/>
    <property type="evidence" value="ECO:0007669"/>
    <property type="project" value="InterPro"/>
</dbReference>
<evidence type="ECO:0000313" key="6">
    <source>
        <dbReference type="Proteomes" id="UP000235598"/>
    </source>
</evidence>
<evidence type="ECO:0000256" key="3">
    <source>
        <dbReference type="ARBA" id="ARBA00022898"/>
    </source>
</evidence>
<dbReference type="GO" id="GO:0006520">
    <property type="term" value="P:amino acid metabolic process"/>
    <property type="evidence" value="ECO:0007669"/>
    <property type="project" value="InterPro"/>
</dbReference>
<dbReference type="RefSeq" id="WP_102239353.1">
    <property type="nucleotide sequence ID" value="NZ_PNHK01000004.1"/>
</dbReference>
<accession>A0A2N6VKS8</accession>